<evidence type="ECO:0000313" key="3">
    <source>
        <dbReference type="Proteomes" id="UP000428333"/>
    </source>
</evidence>
<dbReference type="OrthoDB" id="5809314at2759"/>
<organism evidence="2 3">
    <name type="scientific">Rhododendron williamsianum</name>
    <dbReference type="NCBI Taxonomy" id="262921"/>
    <lineage>
        <taxon>Eukaryota</taxon>
        <taxon>Viridiplantae</taxon>
        <taxon>Streptophyta</taxon>
        <taxon>Embryophyta</taxon>
        <taxon>Tracheophyta</taxon>
        <taxon>Spermatophyta</taxon>
        <taxon>Magnoliopsida</taxon>
        <taxon>eudicotyledons</taxon>
        <taxon>Gunneridae</taxon>
        <taxon>Pentapetalae</taxon>
        <taxon>asterids</taxon>
        <taxon>Ericales</taxon>
        <taxon>Ericaceae</taxon>
        <taxon>Ericoideae</taxon>
        <taxon>Rhodoreae</taxon>
        <taxon>Rhododendron</taxon>
    </lineage>
</organism>
<dbReference type="Proteomes" id="UP000428333">
    <property type="component" value="Linkage Group LG10"/>
</dbReference>
<feature type="domain" description="Protein kinase" evidence="1">
    <location>
        <begin position="1"/>
        <end position="139"/>
    </location>
</feature>
<comment type="caution">
    <text evidence="2">The sequence shown here is derived from an EMBL/GenBank/DDBJ whole genome shotgun (WGS) entry which is preliminary data.</text>
</comment>
<dbReference type="InterPro" id="IPR011009">
    <property type="entry name" value="Kinase-like_dom_sf"/>
</dbReference>
<dbReference type="InterPro" id="IPR001245">
    <property type="entry name" value="Ser-Thr/Tyr_kinase_cat_dom"/>
</dbReference>
<reference evidence="2 3" key="1">
    <citation type="journal article" date="2019" name="Genome Biol. Evol.">
        <title>The Rhododendron genome and chromosomal organization provide insight into shared whole-genome duplications across the heath family (Ericaceae).</title>
        <authorList>
            <person name="Soza V.L."/>
            <person name="Lindsley D."/>
            <person name="Waalkes A."/>
            <person name="Ramage E."/>
            <person name="Patwardhan R.P."/>
            <person name="Burton J.N."/>
            <person name="Adey A."/>
            <person name="Kumar A."/>
            <person name="Qiu R."/>
            <person name="Shendure J."/>
            <person name="Hall B."/>
        </authorList>
    </citation>
    <scope>NUCLEOTIDE SEQUENCE [LARGE SCALE GENOMIC DNA]</scope>
    <source>
        <strain evidence="2">RSF 1966-606</strain>
    </source>
</reference>
<dbReference type="InterPro" id="IPR008271">
    <property type="entry name" value="Ser/Thr_kinase_AS"/>
</dbReference>
<dbReference type="EMBL" id="QEFC01002708">
    <property type="protein sequence ID" value="KAE9451514.1"/>
    <property type="molecule type" value="Genomic_DNA"/>
</dbReference>
<feature type="non-terminal residue" evidence="2">
    <location>
        <position position="1"/>
    </location>
</feature>
<dbReference type="SUPFAM" id="SSF56112">
    <property type="entry name" value="Protein kinase-like (PK-like)"/>
    <property type="match status" value="1"/>
</dbReference>
<dbReference type="InterPro" id="IPR000719">
    <property type="entry name" value="Prot_kinase_dom"/>
</dbReference>
<keyword evidence="3" id="KW-1185">Reference proteome</keyword>
<dbReference type="GO" id="GO:0005524">
    <property type="term" value="F:ATP binding"/>
    <property type="evidence" value="ECO:0007669"/>
    <property type="project" value="InterPro"/>
</dbReference>
<dbReference type="PANTHER" id="PTHR48008">
    <property type="entry name" value="LEUCINE-RICH REPEAT RECEPTOR-LIKE PROTEIN KINASE IMK3-RELATED"/>
    <property type="match status" value="1"/>
</dbReference>
<proteinExistence type="predicted"/>
<evidence type="ECO:0000313" key="2">
    <source>
        <dbReference type="EMBL" id="KAE9451514.1"/>
    </source>
</evidence>
<evidence type="ECO:0000259" key="1">
    <source>
        <dbReference type="PROSITE" id="PS50011"/>
    </source>
</evidence>
<dbReference type="PANTHER" id="PTHR48008:SF13">
    <property type="entry name" value="PROTEIN KINASE SUPERFAMILY PROTEIN"/>
    <property type="match status" value="1"/>
</dbReference>
<dbReference type="Gene3D" id="1.10.510.10">
    <property type="entry name" value="Transferase(Phosphotransferase) domain 1"/>
    <property type="match status" value="1"/>
</dbReference>
<accession>A0A6A4L5J3</accession>
<dbReference type="PROSITE" id="PS00108">
    <property type="entry name" value="PROTEIN_KINASE_ST"/>
    <property type="match status" value="1"/>
</dbReference>
<dbReference type="Pfam" id="PF07714">
    <property type="entry name" value="PK_Tyr_Ser-Thr"/>
    <property type="match status" value="1"/>
</dbReference>
<dbReference type="AlphaFoldDB" id="A0A6A4L5J3"/>
<dbReference type="GO" id="GO:0004672">
    <property type="term" value="F:protein kinase activity"/>
    <property type="evidence" value="ECO:0007669"/>
    <property type="project" value="InterPro"/>
</dbReference>
<dbReference type="InterPro" id="IPR052451">
    <property type="entry name" value="Ser/Thr_kinase-like"/>
</dbReference>
<protein>
    <recommendedName>
        <fullName evidence="1">Protein kinase domain-containing protein</fullName>
    </recommendedName>
</protein>
<sequence>MVLSIRGLPDGSLDENMFRKEAESLGKVKHRNLTVLRGYYTGTPDLRLLVDGYMPNGNLATLLQEASHQDGHVLNWPMLHLIALGISRGLAFLHSSSMVHGDLKPQNVLCDADFEAHLSDFGLEKLVSAKVILQHCSEH</sequence>
<gene>
    <name evidence="2" type="ORF">C3L33_16575</name>
</gene>
<name>A0A6A4L5J3_9ERIC</name>
<dbReference type="PROSITE" id="PS50011">
    <property type="entry name" value="PROTEIN_KINASE_DOM"/>
    <property type="match status" value="1"/>
</dbReference>